<evidence type="ECO:0000313" key="1">
    <source>
        <dbReference type="EMBL" id="CCX30456.1"/>
    </source>
</evidence>
<keyword evidence="2" id="KW-1185">Reference proteome</keyword>
<dbReference type="AlphaFoldDB" id="U4LSX7"/>
<accession>U4LSX7</accession>
<reference evidence="1 2" key="1">
    <citation type="journal article" date="2013" name="PLoS Genet.">
        <title>The genome and development-dependent transcriptomes of Pyronema confluens: a window into fungal evolution.</title>
        <authorList>
            <person name="Traeger S."/>
            <person name="Altegoer F."/>
            <person name="Freitag M."/>
            <person name="Gabaldon T."/>
            <person name="Kempken F."/>
            <person name="Kumar A."/>
            <person name="Marcet-Houben M."/>
            <person name="Poggeler S."/>
            <person name="Stajich J.E."/>
            <person name="Nowrousian M."/>
        </authorList>
    </citation>
    <scope>NUCLEOTIDE SEQUENCE [LARGE SCALE GENOMIC DNA]</scope>
    <source>
        <strain evidence="2">CBS 100304</strain>
        <tissue evidence="1">Vegetative mycelium</tissue>
    </source>
</reference>
<dbReference type="EMBL" id="HF935441">
    <property type="protein sequence ID" value="CCX30456.1"/>
    <property type="molecule type" value="Genomic_DNA"/>
</dbReference>
<evidence type="ECO:0000313" key="2">
    <source>
        <dbReference type="Proteomes" id="UP000018144"/>
    </source>
</evidence>
<sequence length="62" mass="6947">MQLFPTRRFATLGIDQCKPRLLDRFGVADGLSEKAAFHMVPERQARRCPFGPFAATLIPTAQ</sequence>
<proteinExistence type="predicted"/>
<name>U4LSX7_PYROM</name>
<organism evidence="1 2">
    <name type="scientific">Pyronema omphalodes (strain CBS 100304)</name>
    <name type="common">Pyronema confluens</name>
    <dbReference type="NCBI Taxonomy" id="1076935"/>
    <lineage>
        <taxon>Eukaryota</taxon>
        <taxon>Fungi</taxon>
        <taxon>Dikarya</taxon>
        <taxon>Ascomycota</taxon>
        <taxon>Pezizomycotina</taxon>
        <taxon>Pezizomycetes</taxon>
        <taxon>Pezizales</taxon>
        <taxon>Pyronemataceae</taxon>
        <taxon>Pyronema</taxon>
    </lineage>
</organism>
<dbReference type="Proteomes" id="UP000018144">
    <property type="component" value="Unassembled WGS sequence"/>
</dbReference>
<protein>
    <submittedName>
        <fullName evidence="1">Uncharacterized protein</fullName>
    </submittedName>
</protein>
<gene>
    <name evidence="1" type="ORF">PCON_08655</name>
</gene>